<evidence type="ECO:0000313" key="5">
    <source>
        <dbReference type="Proteomes" id="UP000197138"/>
    </source>
</evidence>
<dbReference type="Proteomes" id="UP000233551">
    <property type="component" value="Unassembled WGS sequence"/>
</dbReference>
<dbReference type="EMBL" id="PGOL01004345">
    <property type="protein sequence ID" value="PKI37703.1"/>
    <property type="molecule type" value="Genomic_DNA"/>
</dbReference>
<dbReference type="InterPro" id="IPR003131">
    <property type="entry name" value="T1-type_BTB"/>
</dbReference>
<evidence type="ECO:0000313" key="3">
    <source>
        <dbReference type="EMBL" id="OWM88606.1"/>
    </source>
</evidence>
<dbReference type="SUPFAM" id="SSF54695">
    <property type="entry name" value="POZ domain"/>
    <property type="match status" value="1"/>
</dbReference>
<dbReference type="UniPathway" id="UPA00143"/>
<sequence length="81" mass="9376">MTTLTSTESSPYFSTLLADRWNFQQHNTGTDEIFIDQDPEYFGVLLYLLRIGDLHMPKSISKDLLTKKLDCTATRATFKRQ</sequence>
<protein>
    <recommendedName>
        <fullName evidence="2">Potassium channel tetramerisation-type BTB domain-containing protein</fullName>
    </recommendedName>
</protein>
<dbReference type="AlphaFoldDB" id="A0A218XVE0"/>
<dbReference type="Gene3D" id="3.30.710.10">
    <property type="entry name" value="Potassium Channel Kv1.1, Chain A"/>
    <property type="match status" value="1"/>
</dbReference>
<proteinExistence type="predicted"/>
<comment type="pathway">
    <text evidence="1">Protein modification; protein ubiquitination.</text>
</comment>
<comment type="caution">
    <text evidence="3">The sequence shown here is derived from an EMBL/GenBank/DDBJ whole genome shotgun (WGS) entry which is preliminary data.</text>
</comment>
<feature type="domain" description="Potassium channel tetramerisation-type BTB" evidence="2">
    <location>
        <begin position="3"/>
        <end position="67"/>
    </location>
</feature>
<dbReference type="Pfam" id="PF02214">
    <property type="entry name" value="BTB_2"/>
    <property type="match status" value="1"/>
</dbReference>
<organism evidence="3 5">
    <name type="scientific">Punica granatum</name>
    <name type="common">Pomegranate</name>
    <dbReference type="NCBI Taxonomy" id="22663"/>
    <lineage>
        <taxon>Eukaryota</taxon>
        <taxon>Viridiplantae</taxon>
        <taxon>Streptophyta</taxon>
        <taxon>Embryophyta</taxon>
        <taxon>Tracheophyta</taxon>
        <taxon>Spermatophyta</taxon>
        <taxon>Magnoliopsida</taxon>
        <taxon>eudicotyledons</taxon>
        <taxon>Gunneridae</taxon>
        <taxon>Pentapetalae</taxon>
        <taxon>rosids</taxon>
        <taxon>malvids</taxon>
        <taxon>Myrtales</taxon>
        <taxon>Lythraceae</taxon>
        <taxon>Punica</taxon>
    </lineage>
</organism>
<dbReference type="GO" id="GO:0016567">
    <property type="term" value="P:protein ubiquitination"/>
    <property type="evidence" value="ECO:0007669"/>
    <property type="project" value="UniProtKB-UniPathway"/>
</dbReference>
<keyword evidence="6" id="KW-1185">Reference proteome</keyword>
<evidence type="ECO:0000313" key="6">
    <source>
        <dbReference type="Proteomes" id="UP000233551"/>
    </source>
</evidence>
<dbReference type="InterPro" id="IPR011333">
    <property type="entry name" value="SKP1/BTB/POZ_sf"/>
</dbReference>
<dbReference type="EMBL" id="MTKT01000790">
    <property type="protein sequence ID" value="OWM88606.1"/>
    <property type="molecule type" value="Genomic_DNA"/>
</dbReference>
<gene>
    <name evidence="3" type="ORF">CDL15_Pgr002373</name>
    <name evidence="4" type="ORF">CRG98_041996</name>
</gene>
<accession>A0A218XVE0</accession>
<reference evidence="4 6" key="3">
    <citation type="submission" date="2017-11" db="EMBL/GenBank/DDBJ databases">
        <title>De-novo sequencing of pomegranate (Punica granatum L.) genome.</title>
        <authorList>
            <person name="Akparov Z."/>
            <person name="Amiraslanov A."/>
            <person name="Hajiyeva S."/>
            <person name="Abbasov M."/>
            <person name="Kaur K."/>
            <person name="Hamwieh A."/>
            <person name="Solovyev V."/>
            <person name="Salamov A."/>
            <person name="Braich B."/>
            <person name="Kosarev P."/>
            <person name="Mahmoud A."/>
            <person name="Hajiyev E."/>
            <person name="Babayeva S."/>
            <person name="Izzatullayeva V."/>
            <person name="Mammadov A."/>
            <person name="Mammadov A."/>
            <person name="Sharifova S."/>
            <person name="Ojaghi J."/>
            <person name="Eynullazada K."/>
            <person name="Bayramov B."/>
            <person name="Abdulazimova A."/>
            <person name="Shahmuradov I."/>
        </authorList>
    </citation>
    <scope>NUCLEOTIDE SEQUENCE [LARGE SCALE GENOMIC DNA]</scope>
    <source>
        <strain evidence="4">AG2017</strain>
        <strain evidence="6">cv. AG2017</strain>
        <tissue evidence="4">Leaf</tissue>
    </source>
</reference>
<evidence type="ECO:0000259" key="2">
    <source>
        <dbReference type="Pfam" id="PF02214"/>
    </source>
</evidence>
<evidence type="ECO:0000313" key="4">
    <source>
        <dbReference type="EMBL" id="PKI37703.1"/>
    </source>
</evidence>
<reference evidence="3" key="2">
    <citation type="submission" date="2017-06" db="EMBL/GenBank/DDBJ databases">
        <title>The pomegranate genome and the genomics of punicalagin biosynthesis.</title>
        <authorList>
            <person name="Xu C."/>
        </authorList>
    </citation>
    <scope>NUCLEOTIDE SEQUENCE [LARGE SCALE GENOMIC DNA]</scope>
    <source>
        <tissue evidence="3">Fresh leaf</tissue>
    </source>
</reference>
<reference evidence="5" key="1">
    <citation type="journal article" date="2017" name="Plant J.">
        <title>The pomegranate (Punica granatum L.) genome and the genomics of punicalagin biosynthesis.</title>
        <authorList>
            <person name="Qin G."/>
            <person name="Xu C."/>
            <person name="Ming R."/>
            <person name="Tang H."/>
            <person name="Guyot R."/>
            <person name="Kramer E.M."/>
            <person name="Hu Y."/>
            <person name="Yi X."/>
            <person name="Qi Y."/>
            <person name="Xu X."/>
            <person name="Gao Z."/>
            <person name="Pan H."/>
            <person name="Jian J."/>
            <person name="Tian Y."/>
            <person name="Yue Z."/>
            <person name="Xu Y."/>
        </authorList>
    </citation>
    <scope>NUCLEOTIDE SEQUENCE [LARGE SCALE GENOMIC DNA]</scope>
    <source>
        <strain evidence="5">cv. Dabenzi</strain>
    </source>
</reference>
<name>A0A218XVE0_PUNGR</name>
<dbReference type="GO" id="GO:0051260">
    <property type="term" value="P:protein homooligomerization"/>
    <property type="evidence" value="ECO:0007669"/>
    <property type="project" value="InterPro"/>
</dbReference>
<dbReference type="Proteomes" id="UP000197138">
    <property type="component" value="Unassembled WGS sequence"/>
</dbReference>
<evidence type="ECO:0000256" key="1">
    <source>
        <dbReference type="ARBA" id="ARBA00004906"/>
    </source>
</evidence>